<proteinExistence type="predicted"/>
<keyword evidence="1" id="KW-0418">Kinase</keyword>
<gene>
    <name evidence="1" type="ORF">FVR03_03360</name>
</gene>
<comment type="caution">
    <text evidence="1">The sequence shown here is derived from an EMBL/GenBank/DDBJ whole genome shotgun (WGS) entry which is preliminary data.</text>
</comment>
<keyword evidence="1" id="KW-0808">Transferase</keyword>
<dbReference type="GO" id="GO:0016301">
    <property type="term" value="F:kinase activity"/>
    <property type="evidence" value="ECO:0007669"/>
    <property type="project" value="UniProtKB-KW"/>
</dbReference>
<keyword evidence="2" id="KW-1185">Reference proteome</keyword>
<evidence type="ECO:0000313" key="1">
    <source>
        <dbReference type="EMBL" id="TXK51580.1"/>
    </source>
</evidence>
<organism evidence="1 2">
    <name type="scientific">Pontibacter qinzhouensis</name>
    <dbReference type="NCBI Taxonomy" id="2603253"/>
    <lineage>
        <taxon>Bacteria</taxon>
        <taxon>Pseudomonadati</taxon>
        <taxon>Bacteroidota</taxon>
        <taxon>Cytophagia</taxon>
        <taxon>Cytophagales</taxon>
        <taxon>Hymenobacteraceae</taxon>
        <taxon>Pontibacter</taxon>
    </lineage>
</organism>
<dbReference type="AlphaFoldDB" id="A0A5C8KE36"/>
<dbReference type="Proteomes" id="UP000321926">
    <property type="component" value="Unassembled WGS sequence"/>
</dbReference>
<dbReference type="RefSeq" id="WP_147920355.1">
    <property type="nucleotide sequence ID" value="NZ_VRTY01000008.1"/>
</dbReference>
<dbReference type="EMBL" id="VRTY01000008">
    <property type="protein sequence ID" value="TXK51580.1"/>
    <property type="molecule type" value="Genomic_DNA"/>
</dbReference>
<accession>A0A5C8KE36</accession>
<sequence>MNATQVDFQQIRIKHILFKSKVRSVLYGGKKDNAFFALEGPINTWFNTIGLIRYGETSEMRALAAVQKELNATAALLFSLYDSGKIEQSLQGLEQVEANSVQFLKLLNQLEEKLKDK</sequence>
<protein>
    <submittedName>
        <fullName evidence="1">Histidine kinase</fullName>
    </submittedName>
</protein>
<name>A0A5C8KE36_9BACT</name>
<dbReference type="OrthoDB" id="882529at2"/>
<evidence type="ECO:0000313" key="2">
    <source>
        <dbReference type="Proteomes" id="UP000321926"/>
    </source>
</evidence>
<reference evidence="1 2" key="1">
    <citation type="submission" date="2019-08" db="EMBL/GenBank/DDBJ databases">
        <authorList>
            <person name="Shi S."/>
        </authorList>
    </citation>
    <scope>NUCLEOTIDE SEQUENCE [LARGE SCALE GENOMIC DNA]</scope>
    <source>
        <strain evidence="1 2">GY10130</strain>
    </source>
</reference>